<keyword evidence="2" id="KW-1185">Reference proteome</keyword>
<sequence length="164" mass="17757">MRVLPPCAIYPKSDSGVGRRALVPRGTSTRSSVQHRQIHALADRLIARVHLRVASSMVIAASIPLAASRETPIASTTPGKQRGPCCPPHLVLYAVSCDCATPTPYSVQSPRMKCHWSTTPNSPLDILFRSSPSFPVLAFARIDQPIVFCFVSWTCAAMPGCCRV</sequence>
<evidence type="ECO:0000313" key="1">
    <source>
        <dbReference type="EMBL" id="KAF1911788.1"/>
    </source>
</evidence>
<reference evidence="1" key="1">
    <citation type="journal article" date="2020" name="Stud. Mycol.">
        <title>101 Dothideomycetes genomes: a test case for predicting lifestyles and emergence of pathogens.</title>
        <authorList>
            <person name="Haridas S."/>
            <person name="Albert R."/>
            <person name="Binder M."/>
            <person name="Bloem J."/>
            <person name="Labutti K."/>
            <person name="Salamov A."/>
            <person name="Andreopoulos B."/>
            <person name="Baker S."/>
            <person name="Barry K."/>
            <person name="Bills G."/>
            <person name="Bluhm B."/>
            <person name="Cannon C."/>
            <person name="Castanera R."/>
            <person name="Culley D."/>
            <person name="Daum C."/>
            <person name="Ezra D."/>
            <person name="Gonzalez J."/>
            <person name="Henrissat B."/>
            <person name="Kuo A."/>
            <person name="Liang C."/>
            <person name="Lipzen A."/>
            <person name="Lutzoni F."/>
            <person name="Magnuson J."/>
            <person name="Mondo S."/>
            <person name="Nolan M."/>
            <person name="Ohm R."/>
            <person name="Pangilinan J."/>
            <person name="Park H.-J."/>
            <person name="Ramirez L."/>
            <person name="Alfaro M."/>
            <person name="Sun H."/>
            <person name="Tritt A."/>
            <person name="Yoshinaga Y."/>
            <person name="Zwiers L.-H."/>
            <person name="Turgeon B."/>
            <person name="Goodwin S."/>
            <person name="Spatafora J."/>
            <person name="Crous P."/>
            <person name="Grigoriev I."/>
        </authorList>
    </citation>
    <scope>NUCLEOTIDE SEQUENCE</scope>
    <source>
        <strain evidence="1">HMLAC05119</strain>
    </source>
</reference>
<organism evidence="1 2">
    <name type="scientific">Ampelomyces quisqualis</name>
    <name type="common">Powdery mildew agent</name>
    <dbReference type="NCBI Taxonomy" id="50730"/>
    <lineage>
        <taxon>Eukaryota</taxon>
        <taxon>Fungi</taxon>
        <taxon>Dikarya</taxon>
        <taxon>Ascomycota</taxon>
        <taxon>Pezizomycotina</taxon>
        <taxon>Dothideomycetes</taxon>
        <taxon>Pleosporomycetidae</taxon>
        <taxon>Pleosporales</taxon>
        <taxon>Pleosporineae</taxon>
        <taxon>Phaeosphaeriaceae</taxon>
        <taxon>Ampelomyces</taxon>
    </lineage>
</organism>
<dbReference type="EMBL" id="ML979142">
    <property type="protein sequence ID" value="KAF1911788.1"/>
    <property type="molecule type" value="Genomic_DNA"/>
</dbReference>
<dbReference type="AlphaFoldDB" id="A0A6A5QAE2"/>
<dbReference type="Proteomes" id="UP000800096">
    <property type="component" value="Unassembled WGS sequence"/>
</dbReference>
<protein>
    <submittedName>
        <fullName evidence="1">Uncharacterized protein</fullName>
    </submittedName>
</protein>
<gene>
    <name evidence="1" type="ORF">BDU57DRAFT_86698</name>
</gene>
<proteinExistence type="predicted"/>
<evidence type="ECO:0000313" key="2">
    <source>
        <dbReference type="Proteomes" id="UP000800096"/>
    </source>
</evidence>
<accession>A0A6A5QAE2</accession>
<name>A0A6A5QAE2_AMPQU</name>